<gene>
    <name evidence="2" type="ORF">AAT19DRAFT_10273</name>
</gene>
<protein>
    <submittedName>
        <fullName evidence="2">Uncharacterized protein</fullName>
    </submittedName>
</protein>
<evidence type="ECO:0000313" key="3">
    <source>
        <dbReference type="Proteomes" id="UP000239560"/>
    </source>
</evidence>
<dbReference type="EMBL" id="LCTV02000012">
    <property type="protein sequence ID" value="PRQ71415.1"/>
    <property type="molecule type" value="Genomic_DNA"/>
</dbReference>
<accession>A0A2T0A081</accession>
<evidence type="ECO:0000256" key="1">
    <source>
        <dbReference type="SAM" id="MobiDB-lite"/>
    </source>
</evidence>
<dbReference type="Proteomes" id="UP000239560">
    <property type="component" value="Unassembled WGS sequence"/>
</dbReference>
<name>A0A2T0A081_RHOTO</name>
<evidence type="ECO:0000313" key="2">
    <source>
        <dbReference type="EMBL" id="PRQ71415.1"/>
    </source>
</evidence>
<feature type="region of interest" description="Disordered" evidence="1">
    <location>
        <begin position="163"/>
        <end position="262"/>
    </location>
</feature>
<proteinExistence type="predicted"/>
<comment type="caution">
    <text evidence="2">The sequence shown here is derived from an EMBL/GenBank/DDBJ whole genome shotgun (WGS) entry which is preliminary data.</text>
</comment>
<feature type="compositionally biased region" description="Basic and acidic residues" evidence="1">
    <location>
        <begin position="181"/>
        <end position="194"/>
    </location>
</feature>
<sequence length="262" mass="28677">MAACRGVRESEDKAEAGAVAVCRSHGAWRGHFFVDDLPFFVLLRCSSLSPRRTMTEGSGSKTHLSVEEDFEQNDARRIGPSPIHLVRRTPRTTSRARAAAGFDASVFVRCVPQLFVLRPDLAQQRQSCSSFLKSAIALRRRCLLVIESARTALLVKREGQRNLEHTPEPTLPGFVFSAPRPESEAARRGKREEQADVGLKMTRSATSRRESDHLVRPGHGIQDSQGDSAAPIEEAATSKANLGRSSQSSPSPPPAARILNTD</sequence>
<dbReference type="AlphaFoldDB" id="A0A2T0A081"/>
<organism evidence="2 3">
    <name type="scientific">Rhodotorula toruloides</name>
    <name type="common">Yeast</name>
    <name type="synonym">Rhodosporidium toruloides</name>
    <dbReference type="NCBI Taxonomy" id="5286"/>
    <lineage>
        <taxon>Eukaryota</taxon>
        <taxon>Fungi</taxon>
        <taxon>Dikarya</taxon>
        <taxon>Basidiomycota</taxon>
        <taxon>Pucciniomycotina</taxon>
        <taxon>Microbotryomycetes</taxon>
        <taxon>Sporidiobolales</taxon>
        <taxon>Sporidiobolaceae</taxon>
        <taxon>Rhodotorula</taxon>
    </lineage>
</organism>
<reference evidence="2 3" key="1">
    <citation type="journal article" date="2018" name="Elife">
        <title>Functional genomics of lipid metabolism in the oleaginous yeast Rhodosporidium toruloides.</title>
        <authorList>
            <person name="Coradetti S.T."/>
            <person name="Pinel D."/>
            <person name="Geiselman G."/>
            <person name="Ito M."/>
            <person name="Mondo S."/>
            <person name="Reilly M.C."/>
            <person name="Cheng Y.F."/>
            <person name="Bauer S."/>
            <person name="Grigoriev I."/>
            <person name="Gladden J.M."/>
            <person name="Simmons B.A."/>
            <person name="Brem R."/>
            <person name="Arkin A.P."/>
            <person name="Skerker J.M."/>
        </authorList>
    </citation>
    <scope>NUCLEOTIDE SEQUENCE [LARGE SCALE GENOMIC DNA]</scope>
    <source>
        <strain evidence="2 3">NBRC 0880</strain>
    </source>
</reference>